<keyword evidence="1 3" id="KW-0996">Nickel insertion</keyword>
<organism evidence="4 5">
    <name type="scientific">Cognatishimia coralii</name>
    <dbReference type="NCBI Taxonomy" id="3083254"/>
    <lineage>
        <taxon>Bacteria</taxon>
        <taxon>Pseudomonadati</taxon>
        <taxon>Pseudomonadota</taxon>
        <taxon>Alphaproteobacteria</taxon>
        <taxon>Rhodobacterales</taxon>
        <taxon>Paracoccaceae</taxon>
        <taxon>Cognatishimia</taxon>
    </lineage>
</organism>
<comment type="caution">
    <text evidence="4">The sequence shown here is derived from an EMBL/GenBank/DDBJ whole genome shotgun (WGS) entry which is preliminary data.</text>
</comment>
<comment type="function">
    <text evidence="3">Required for maturation of urease via the functional incorporation of the urease nickel metallocenter.</text>
</comment>
<protein>
    <recommendedName>
        <fullName evidence="3">Urease accessory protein UreF</fullName>
    </recommendedName>
</protein>
<comment type="similarity">
    <text evidence="3">Belongs to the UreF family.</text>
</comment>
<name>A0ABU8QBG1_9RHOB</name>
<comment type="subunit">
    <text evidence="3">UreD, UreF and UreG form a complex that acts as a GTP-hydrolysis-dependent molecular chaperone, activating the urease apoprotein by helping to assemble the nickel containing metallocenter of UreC. The UreE protein probably delivers the nickel.</text>
</comment>
<dbReference type="InterPro" id="IPR002639">
    <property type="entry name" value="UreF"/>
</dbReference>
<dbReference type="InterPro" id="IPR038277">
    <property type="entry name" value="UreF_sf"/>
</dbReference>
<dbReference type="HAMAP" id="MF_01385">
    <property type="entry name" value="UreF"/>
    <property type="match status" value="1"/>
</dbReference>
<evidence type="ECO:0000256" key="2">
    <source>
        <dbReference type="ARBA" id="ARBA00023186"/>
    </source>
</evidence>
<evidence type="ECO:0000313" key="4">
    <source>
        <dbReference type="EMBL" id="MEJ5216751.1"/>
    </source>
</evidence>
<dbReference type="Pfam" id="PF01730">
    <property type="entry name" value="UreF"/>
    <property type="match status" value="1"/>
</dbReference>
<dbReference type="PANTHER" id="PTHR33620:SF1">
    <property type="entry name" value="UREASE ACCESSORY PROTEIN F"/>
    <property type="match status" value="1"/>
</dbReference>
<evidence type="ECO:0000256" key="1">
    <source>
        <dbReference type="ARBA" id="ARBA00022988"/>
    </source>
</evidence>
<dbReference type="Proteomes" id="UP001368270">
    <property type="component" value="Unassembled WGS sequence"/>
</dbReference>
<dbReference type="PANTHER" id="PTHR33620">
    <property type="entry name" value="UREASE ACCESSORY PROTEIN F"/>
    <property type="match status" value="1"/>
</dbReference>
<dbReference type="PIRSF" id="PIRSF009467">
    <property type="entry name" value="Ureas_acces_UreF"/>
    <property type="match status" value="1"/>
</dbReference>
<gene>
    <name evidence="3" type="primary">ureF</name>
    <name evidence="4" type="ORF">WG622_00730</name>
</gene>
<accession>A0ABU8QBG1</accession>
<proteinExistence type="inferred from homology"/>
<reference evidence="4 5" key="1">
    <citation type="submission" date="2024-03" db="EMBL/GenBank/DDBJ databases">
        <title>Cognatishimia coralii sp. nov., a marine bacterium isolated from coral surrounding seawater.</title>
        <authorList>
            <person name="Liu X."/>
            <person name="Liu S."/>
            <person name="Sun H."/>
            <person name="Zhang Y."/>
        </authorList>
    </citation>
    <scope>NUCLEOTIDE SEQUENCE [LARGE SCALE GENOMIC DNA]</scope>
    <source>
        <strain evidence="4 5">D5M38</strain>
    </source>
</reference>
<sequence length="225" mass="24805">MITATITTITGTTMPIDPRLLTLTQWLSPSYPMGAFAFSHGLEAAIAEGWVKDEETLFEWLNGVLSQGSGRGDAILIWNAYHSDNIKDIDAIARAFAPSSERLREAQRQGTAFARVTREVWNIDLPDLMLPVALGHAANLADLNPSELVALYLHSFASNLTQAAQRLMPLGQTGAQRVLHRLTPLCSQIADDTRDLTLDDIHSNAFLSDIAAMRHEVQEPRLFQS</sequence>
<keyword evidence="3" id="KW-0963">Cytoplasm</keyword>
<comment type="subcellular location">
    <subcellularLocation>
        <location evidence="3">Cytoplasm</location>
    </subcellularLocation>
</comment>
<keyword evidence="2 3" id="KW-0143">Chaperone</keyword>
<keyword evidence="5" id="KW-1185">Reference proteome</keyword>
<dbReference type="RefSeq" id="WP_339401840.1">
    <property type="nucleotide sequence ID" value="NZ_JBBGAZ010000001.1"/>
</dbReference>
<evidence type="ECO:0000256" key="3">
    <source>
        <dbReference type="HAMAP-Rule" id="MF_01385"/>
    </source>
</evidence>
<dbReference type="EMBL" id="JBBGAZ010000001">
    <property type="protein sequence ID" value="MEJ5216751.1"/>
    <property type="molecule type" value="Genomic_DNA"/>
</dbReference>
<dbReference type="Gene3D" id="1.10.4190.10">
    <property type="entry name" value="Urease accessory protein UreF"/>
    <property type="match status" value="1"/>
</dbReference>
<evidence type="ECO:0000313" key="5">
    <source>
        <dbReference type="Proteomes" id="UP001368270"/>
    </source>
</evidence>